<comment type="caution">
    <text evidence="1">The sequence shown here is derived from an EMBL/GenBank/DDBJ whole genome shotgun (WGS) entry which is preliminary data.</text>
</comment>
<dbReference type="Proteomes" id="UP000692954">
    <property type="component" value="Unassembled WGS sequence"/>
</dbReference>
<keyword evidence="2" id="KW-1185">Reference proteome</keyword>
<evidence type="ECO:0000313" key="2">
    <source>
        <dbReference type="Proteomes" id="UP000692954"/>
    </source>
</evidence>
<evidence type="ECO:0000313" key="1">
    <source>
        <dbReference type="EMBL" id="CAD8069050.1"/>
    </source>
</evidence>
<gene>
    <name evidence="1" type="ORF">PSON_ATCC_30995.1.T0250054</name>
</gene>
<name>A0A8S1LM78_9CILI</name>
<organism evidence="1 2">
    <name type="scientific">Paramecium sonneborni</name>
    <dbReference type="NCBI Taxonomy" id="65129"/>
    <lineage>
        <taxon>Eukaryota</taxon>
        <taxon>Sar</taxon>
        <taxon>Alveolata</taxon>
        <taxon>Ciliophora</taxon>
        <taxon>Intramacronucleata</taxon>
        <taxon>Oligohymenophorea</taxon>
        <taxon>Peniculida</taxon>
        <taxon>Parameciidae</taxon>
        <taxon>Paramecium</taxon>
    </lineage>
</organism>
<protein>
    <submittedName>
        <fullName evidence="1">Uncharacterized protein</fullName>
    </submittedName>
</protein>
<reference evidence="1" key="1">
    <citation type="submission" date="2021-01" db="EMBL/GenBank/DDBJ databases">
        <authorList>
            <consortium name="Genoscope - CEA"/>
            <person name="William W."/>
        </authorList>
    </citation>
    <scope>NUCLEOTIDE SEQUENCE</scope>
</reference>
<dbReference type="AlphaFoldDB" id="A0A8S1LM78"/>
<dbReference type="EMBL" id="CAJJDN010000025">
    <property type="protein sequence ID" value="CAD8069050.1"/>
    <property type="molecule type" value="Genomic_DNA"/>
</dbReference>
<accession>A0A8S1LM78</accession>
<sequence length="109" mass="13265">MMQEILILFQEVDPLNNSVGCFYLLRRTVQIQNDQLFLNIFHNSSKYYIKITIRFSYSPQDEQSDQFRTQYNIYAFLTFQLIIRIIKIDILHFKIICLNLHCNFIQQDY</sequence>
<proteinExistence type="predicted"/>